<sequence length="269" mass="28719">MTETAGLVLAYSCTVENWRGVADAYRRSFATLCAGTFPTILADLELGRLLDIGCGTGDLLVEAGRRGFDVTGADADVAMVRTARTMARCPVVTASLPHLPFPDDAFDSIVANFVINHVPDPRAALDELKRVVAPGGLVAVSIWPAGGSAWSQLVNDSFLGAGVSSRPSTQLPEELDFPRTPEGLSGITVAAGFHIVSARDLRWAWQITPNDLWAGISGGIANAGMTYRAQPPRTQQRVRQEFTTRATQLAGDDDLLHIDTNAVYVLARG</sequence>
<dbReference type="InterPro" id="IPR013216">
    <property type="entry name" value="Methyltransf_11"/>
</dbReference>
<name>A0A3M9ME78_9MICO</name>
<evidence type="ECO:0000313" key="3">
    <source>
        <dbReference type="EMBL" id="RNI23871.1"/>
    </source>
</evidence>
<dbReference type="GO" id="GO:0008757">
    <property type="term" value="F:S-adenosylmethionine-dependent methyltransferase activity"/>
    <property type="evidence" value="ECO:0007669"/>
    <property type="project" value="InterPro"/>
</dbReference>
<accession>A0A3M9ME78</accession>
<keyword evidence="1 3" id="KW-0808">Transferase</keyword>
<comment type="caution">
    <text evidence="3">The sequence shown here is derived from an EMBL/GenBank/DDBJ whole genome shotgun (WGS) entry which is preliminary data.</text>
</comment>
<dbReference type="PANTHER" id="PTHR43861">
    <property type="entry name" value="TRANS-ACONITATE 2-METHYLTRANSFERASE-RELATED"/>
    <property type="match status" value="1"/>
</dbReference>
<keyword evidence="3" id="KW-0489">Methyltransferase</keyword>
<evidence type="ECO:0000256" key="1">
    <source>
        <dbReference type="ARBA" id="ARBA00022679"/>
    </source>
</evidence>
<evidence type="ECO:0000313" key="4">
    <source>
        <dbReference type="Proteomes" id="UP000271678"/>
    </source>
</evidence>
<dbReference type="Pfam" id="PF08241">
    <property type="entry name" value="Methyltransf_11"/>
    <property type="match status" value="1"/>
</dbReference>
<dbReference type="AlphaFoldDB" id="A0A3M9ME78"/>
<dbReference type="CDD" id="cd02440">
    <property type="entry name" value="AdoMet_MTases"/>
    <property type="match status" value="1"/>
</dbReference>
<dbReference type="PANTHER" id="PTHR43861:SF3">
    <property type="entry name" value="PUTATIVE (AFU_ORTHOLOGUE AFUA_2G14390)-RELATED"/>
    <property type="match status" value="1"/>
</dbReference>
<organism evidence="3 4">
    <name type="scientific">Flexivirga caeni</name>
    <dbReference type="NCBI Taxonomy" id="2294115"/>
    <lineage>
        <taxon>Bacteria</taxon>
        <taxon>Bacillati</taxon>
        <taxon>Actinomycetota</taxon>
        <taxon>Actinomycetes</taxon>
        <taxon>Micrococcales</taxon>
        <taxon>Dermacoccaceae</taxon>
        <taxon>Flexivirga</taxon>
    </lineage>
</organism>
<evidence type="ECO:0000259" key="2">
    <source>
        <dbReference type="Pfam" id="PF08241"/>
    </source>
</evidence>
<feature type="domain" description="Methyltransferase type 11" evidence="2">
    <location>
        <begin position="50"/>
        <end position="139"/>
    </location>
</feature>
<dbReference type="EMBL" id="RJJQ01000004">
    <property type="protein sequence ID" value="RNI23871.1"/>
    <property type="molecule type" value="Genomic_DNA"/>
</dbReference>
<dbReference type="GO" id="GO:0032259">
    <property type="term" value="P:methylation"/>
    <property type="evidence" value="ECO:0007669"/>
    <property type="project" value="UniProtKB-KW"/>
</dbReference>
<proteinExistence type="predicted"/>
<reference evidence="3 4" key="1">
    <citation type="submission" date="2018-11" db="EMBL/GenBank/DDBJ databases">
        <title>Draft genome of Simplicispira Flexivirga sp. BO-16.</title>
        <authorList>
            <person name="Im W.T."/>
        </authorList>
    </citation>
    <scope>NUCLEOTIDE SEQUENCE [LARGE SCALE GENOMIC DNA]</scope>
    <source>
        <strain evidence="3 4">BO-16</strain>
    </source>
</reference>
<dbReference type="Proteomes" id="UP000271678">
    <property type="component" value="Unassembled WGS sequence"/>
</dbReference>
<gene>
    <name evidence="3" type="ORF">EFY87_06270</name>
</gene>
<dbReference type="InterPro" id="IPR029063">
    <property type="entry name" value="SAM-dependent_MTases_sf"/>
</dbReference>
<dbReference type="SUPFAM" id="SSF53335">
    <property type="entry name" value="S-adenosyl-L-methionine-dependent methyltransferases"/>
    <property type="match status" value="1"/>
</dbReference>
<keyword evidence="4" id="KW-1185">Reference proteome</keyword>
<protein>
    <submittedName>
        <fullName evidence="3">Class I SAM-dependent methyltransferase</fullName>
    </submittedName>
</protein>
<dbReference type="Gene3D" id="3.40.50.150">
    <property type="entry name" value="Vaccinia Virus protein VP39"/>
    <property type="match status" value="1"/>
</dbReference>